<organism evidence="1 2">
    <name type="scientific">Nephila pilipes</name>
    <name type="common">Giant wood spider</name>
    <name type="synonym">Nephila maculata</name>
    <dbReference type="NCBI Taxonomy" id="299642"/>
    <lineage>
        <taxon>Eukaryota</taxon>
        <taxon>Metazoa</taxon>
        <taxon>Ecdysozoa</taxon>
        <taxon>Arthropoda</taxon>
        <taxon>Chelicerata</taxon>
        <taxon>Arachnida</taxon>
        <taxon>Araneae</taxon>
        <taxon>Araneomorphae</taxon>
        <taxon>Entelegynae</taxon>
        <taxon>Araneoidea</taxon>
        <taxon>Nephilidae</taxon>
        <taxon>Nephila</taxon>
    </lineage>
</organism>
<evidence type="ECO:0000313" key="2">
    <source>
        <dbReference type="Proteomes" id="UP000887013"/>
    </source>
</evidence>
<proteinExistence type="predicted"/>
<protein>
    <submittedName>
        <fullName evidence="1">Uncharacterized protein</fullName>
    </submittedName>
</protein>
<sequence length="95" mass="10892">MFSSESRFTSSRDLGHQLLRRCESDCSMLMDLSGWPRCYGAVRQSVQRIIALKYQFNSYLPIWMIGVRMEGISLQIHNKLPLLNPIIGPSVADIF</sequence>
<dbReference type="EMBL" id="BMAW01064530">
    <property type="protein sequence ID" value="GFT45698.1"/>
    <property type="molecule type" value="Genomic_DNA"/>
</dbReference>
<reference evidence="1" key="1">
    <citation type="submission" date="2020-08" db="EMBL/GenBank/DDBJ databases">
        <title>Multicomponent nature underlies the extraordinary mechanical properties of spider dragline silk.</title>
        <authorList>
            <person name="Kono N."/>
            <person name="Nakamura H."/>
            <person name="Mori M."/>
            <person name="Yoshida Y."/>
            <person name="Ohtoshi R."/>
            <person name="Malay A.D."/>
            <person name="Moran D.A.P."/>
            <person name="Tomita M."/>
            <person name="Numata K."/>
            <person name="Arakawa K."/>
        </authorList>
    </citation>
    <scope>NUCLEOTIDE SEQUENCE</scope>
</reference>
<dbReference type="Proteomes" id="UP000887013">
    <property type="component" value="Unassembled WGS sequence"/>
</dbReference>
<evidence type="ECO:0000313" key="1">
    <source>
        <dbReference type="EMBL" id="GFT45698.1"/>
    </source>
</evidence>
<dbReference type="AlphaFoldDB" id="A0A8X6P326"/>
<gene>
    <name evidence="1" type="ORF">NPIL_362891</name>
</gene>
<accession>A0A8X6P326</accession>
<comment type="caution">
    <text evidence="1">The sequence shown here is derived from an EMBL/GenBank/DDBJ whole genome shotgun (WGS) entry which is preliminary data.</text>
</comment>
<keyword evidence="2" id="KW-1185">Reference proteome</keyword>
<name>A0A8X6P326_NEPPI</name>